<dbReference type="GO" id="GO:0032259">
    <property type="term" value="P:methylation"/>
    <property type="evidence" value="ECO:0007669"/>
    <property type="project" value="UniProtKB-KW"/>
</dbReference>
<name>A0A6A5XM45_9PLEO</name>
<dbReference type="GO" id="GO:0008168">
    <property type="term" value="F:methyltransferase activity"/>
    <property type="evidence" value="ECO:0007669"/>
    <property type="project" value="UniProtKB-KW"/>
</dbReference>
<reference evidence="2" key="1">
    <citation type="journal article" date="2020" name="Stud. Mycol.">
        <title>101 Dothideomycetes genomes: a test case for predicting lifestyles and emergence of pathogens.</title>
        <authorList>
            <person name="Haridas S."/>
            <person name="Albert R."/>
            <person name="Binder M."/>
            <person name="Bloem J."/>
            <person name="Labutti K."/>
            <person name="Salamov A."/>
            <person name="Andreopoulos B."/>
            <person name="Baker S."/>
            <person name="Barry K."/>
            <person name="Bills G."/>
            <person name="Bluhm B."/>
            <person name="Cannon C."/>
            <person name="Castanera R."/>
            <person name="Culley D."/>
            <person name="Daum C."/>
            <person name="Ezra D."/>
            <person name="Gonzalez J."/>
            <person name="Henrissat B."/>
            <person name="Kuo A."/>
            <person name="Liang C."/>
            <person name="Lipzen A."/>
            <person name="Lutzoni F."/>
            <person name="Magnuson J."/>
            <person name="Mondo S."/>
            <person name="Nolan M."/>
            <person name="Ohm R."/>
            <person name="Pangilinan J."/>
            <person name="Park H.-J."/>
            <person name="Ramirez L."/>
            <person name="Alfaro M."/>
            <person name="Sun H."/>
            <person name="Tritt A."/>
            <person name="Yoshinaga Y."/>
            <person name="Zwiers L.-H."/>
            <person name="Turgeon B."/>
            <person name="Goodwin S."/>
            <person name="Spatafora J."/>
            <person name="Crous P."/>
            <person name="Grigoriev I."/>
        </authorList>
    </citation>
    <scope>NUCLEOTIDE SEQUENCE</scope>
    <source>
        <strain evidence="2">CBS 175.79</strain>
    </source>
</reference>
<dbReference type="GeneID" id="54286012"/>
<organism evidence="2 3">
    <name type="scientific">Aaosphaeria arxii CBS 175.79</name>
    <dbReference type="NCBI Taxonomy" id="1450172"/>
    <lineage>
        <taxon>Eukaryota</taxon>
        <taxon>Fungi</taxon>
        <taxon>Dikarya</taxon>
        <taxon>Ascomycota</taxon>
        <taxon>Pezizomycotina</taxon>
        <taxon>Dothideomycetes</taxon>
        <taxon>Pleosporomycetidae</taxon>
        <taxon>Pleosporales</taxon>
        <taxon>Pleosporales incertae sedis</taxon>
        <taxon>Aaosphaeria</taxon>
    </lineage>
</organism>
<protein>
    <submittedName>
        <fullName evidence="2">S-adenosyl-L-methionine-dependent methyltransferase</fullName>
    </submittedName>
</protein>
<proteinExistence type="predicted"/>
<dbReference type="Pfam" id="PF13649">
    <property type="entry name" value="Methyltransf_25"/>
    <property type="match status" value="1"/>
</dbReference>
<dbReference type="InterPro" id="IPR041698">
    <property type="entry name" value="Methyltransf_25"/>
</dbReference>
<dbReference type="InterPro" id="IPR029063">
    <property type="entry name" value="SAM-dependent_MTases_sf"/>
</dbReference>
<dbReference type="Gene3D" id="3.40.50.150">
    <property type="entry name" value="Vaccinia Virus protein VP39"/>
    <property type="match status" value="1"/>
</dbReference>
<sequence>MATPSVKNTTQIAWSDPAIAQKYARAEKASGPFAEVMIQRSDIKNTPAGQELNVLDLACGTGAVTKAMYDALPREQWDATKVLGADISEPMLSYLKERGEKEGWKGLETRVVDLNDTKLAPTTYTHLFLNFAVFLSPPTVLQDLSKLLRPNAFISVSTWLHMPWYHLAARAASRVASAPPFPSERAIEDVMYSKRPWNSPEYLAQALADAGVADVQTTREEREVDCGTPDEFCDTMFMVLKLIRVAWLQGVPEEEAEKFAGSFAAKLRDVAGEEAEGGRGDGHVWMWFRATVGSGRKAS</sequence>
<evidence type="ECO:0000259" key="1">
    <source>
        <dbReference type="Pfam" id="PF13649"/>
    </source>
</evidence>
<dbReference type="Proteomes" id="UP000799778">
    <property type="component" value="Unassembled WGS sequence"/>
</dbReference>
<keyword evidence="2" id="KW-0808">Transferase</keyword>
<dbReference type="CDD" id="cd02440">
    <property type="entry name" value="AdoMet_MTases"/>
    <property type="match status" value="1"/>
</dbReference>
<dbReference type="AlphaFoldDB" id="A0A6A5XM45"/>
<keyword evidence="3" id="KW-1185">Reference proteome</keyword>
<feature type="domain" description="Methyltransferase" evidence="1">
    <location>
        <begin position="54"/>
        <end position="151"/>
    </location>
</feature>
<dbReference type="EMBL" id="ML978071">
    <property type="protein sequence ID" value="KAF2013881.1"/>
    <property type="molecule type" value="Genomic_DNA"/>
</dbReference>
<gene>
    <name evidence="2" type="ORF">BU24DRAFT_424912</name>
</gene>
<accession>A0A6A5XM45</accession>
<dbReference type="RefSeq" id="XP_033382220.1">
    <property type="nucleotide sequence ID" value="XM_033528615.1"/>
</dbReference>
<dbReference type="OrthoDB" id="2013972at2759"/>
<evidence type="ECO:0000313" key="2">
    <source>
        <dbReference type="EMBL" id="KAF2013881.1"/>
    </source>
</evidence>
<keyword evidence="2" id="KW-0489">Methyltransferase</keyword>
<dbReference type="SUPFAM" id="SSF53335">
    <property type="entry name" value="S-adenosyl-L-methionine-dependent methyltransferases"/>
    <property type="match status" value="1"/>
</dbReference>
<evidence type="ECO:0000313" key="3">
    <source>
        <dbReference type="Proteomes" id="UP000799778"/>
    </source>
</evidence>